<dbReference type="GO" id="GO:0004674">
    <property type="term" value="F:protein serine/threonine kinase activity"/>
    <property type="evidence" value="ECO:0007669"/>
    <property type="project" value="TreeGrafter"/>
</dbReference>
<dbReference type="PANTHER" id="PTHR44329:SF214">
    <property type="entry name" value="PROTEIN KINASE DOMAIN-CONTAINING PROTEIN"/>
    <property type="match status" value="1"/>
</dbReference>
<feature type="non-terminal residue" evidence="2">
    <location>
        <position position="1"/>
    </location>
</feature>
<dbReference type="Proteomes" id="UP000243579">
    <property type="component" value="Unassembled WGS sequence"/>
</dbReference>
<keyword evidence="2" id="KW-0808">Transferase</keyword>
<dbReference type="GO" id="GO:0005524">
    <property type="term" value="F:ATP binding"/>
    <property type="evidence" value="ECO:0007669"/>
    <property type="project" value="InterPro"/>
</dbReference>
<comment type="caution">
    <text evidence="2">The sequence shown here is derived from an EMBL/GenBank/DDBJ whole genome shotgun (WGS) entry which is preliminary data.</text>
</comment>
<accession>A0A1V9Y546</accession>
<dbReference type="PROSITE" id="PS50011">
    <property type="entry name" value="PROTEIN_KINASE_DOM"/>
    <property type="match status" value="1"/>
</dbReference>
<dbReference type="PROSITE" id="PS00108">
    <property type="entry name" value="PROTEIN_KINASE_ST"/>
    <property type="match status" value="1"/>
</dbReference>
<dbReference type="InterPro" id="IPR051681">
    <property type="entry name" value="Ser/Thr_Kinases-Pseudokinases"/>
</dbReference>
<dbReference type="EMBL" id="JNBR01002866">
    <property type="protein sequence ID" value="OQR80843.1"/>
    <property type="molecule type" value="Genomic_DNA"/>
</dbReference>
<dbReference type="InterPro" id="IPR011009">
    <property type="entry name" value="Kinase-like_dom_sf"/>
</dbReference>
<gene>
    <name evidence="2" type="ORF">ACHHYP_17134</name>
</gene>
<reference evidence="2 3" key="1">
    <citation type="journal article" date="2014" name="Genome Biol. Evol.">
        <title>The secreted proteins of Achlya hypogyna and Thraustotheca clavata identify the ancestral oomycete secretome and reveal gene acquisitions by horizontal gene transfer.</title>
        <authorList>
            <person name="Misner I."/>
            <person name="Blouin N."/>
            <person name="Leonard G."/>
            <person name="Richards T.A."/>
            <person name="Lane C.E."/>
        </authorList>
    </citation>
    <scope>NUCLEOTIDE SEQUENCE [LARGE SCALE GENOMIC DNA]</scope>
    <source>
        <strain evidence="2 3">ATCC 48635</strain>
    </source>
</reference>
<feature type="domain" description="Protein kinase" evidence="1">
    <location>
        <begin position="1"/>
        <end position="253"/>
    </location>
</feature>
<dbReference type="InterPro" id="IPR001245">
    <property type="entry name" value="Ser-Thr/Tyr_kinase_cat_dom"/>
</dbReference>
<dbReference type="InterPro" id="IPR000719">
    <property type="entry name" value="Prot_kinase_dom"/>
</dbReference>
<dbReference type="InterPro" id="IPR008271">
    <property type="entry name" value="Ser/Thr_kinase_AS"/>
</dbReference>
<dbReference type="STRING" id="1202772.A0A1V9Y546"/>
<protein>
    <submittedName>
        <fullName evidence="2">Protein kinase</fullName>
    </submittedName>
</protein>
<dbReference type="OrthoDB" id="64506at2759"/>
<organism evidence="2 3">
    <name type="scientific">Achlya hypogyna</name>
    <name type="common">Oomycete</name>
    <name type="synonym">Protoachlya hypogyna</name>
    <dbReference type="NCBI Taxonomy" id="1202772"/>
    <lineage>
        <taxon>Eukaryota</taxon>
        <taxon>Sar</taxon>
        <taxon>Stramenopiles</taxon>
        <taxon>Oomycota</taxon>
        <taxon>Saprolegniomycetes</taxon>
        <taxon>Saprolegniales</taxon>
        <taxon>Achlyaceae</taxon>
        <taxon>Achlya</taxon>
    </lineage>
</organism>
<name>A0A1V9Y546_ACHHY</name>
<dbReference type="PANTHER" id="PTHR44329">
    <property type="entry name" value="SERINE/THREONINE-PROTEIN KINASE TNNI3K-RELATED"/>
    <property type="match status" value="1"/>
</dbReference>
<dbReference type="PIRSF" id="PIRSF000654">
    <property type="entry name" value="Integrin-linked_kinase"/>
    <property type="match status" value="1"/>
</dbReference>
<dbReference type="Pfam" id="PF00069">
    <property type="entry name" value="Pkinase"/>
    <property type="match status" value="1"/>
</dbReference>
<sequence length="255" mass="28376">NVWLCQYGTEAVAVKRIKHDSAAHIQKFIAEILLLAKMDCPHIVAFIGVVWRRPTDLACVVEYMDRGDLRTLLATSSPAQFLWPQKLESIRGIAQGLMYLHTFETPIIHRDLKSRNVLLDSIKGTKITDFGESREMDDSTLTNGIGTYQWMAPEIIRGHAYTVAADVYSFGVLLTELSTHSVPYADLVNPSTRASWNQQYLITQVTAGVLRPSLDTALTPSWVVDLATACLSHDPDDRPSMLMVAASLPKTLYDA</sequence>
<dbReference type="PRINTS" id="PR00109">
    <property type="entry name" value="TYRKINASE"/>
</dbReference>
<keyword evidence="2" id="KW-0418">Kinase</keyword>
<evidence type="ECO:0000259" key="1">
    <source>
        <dbReference type="PROSITE" id="PS50011"/>
    </source>
</evidence>
<dbReference type="Gene3D" id="1.10.510.10">
    <property type="entry name" value="Transferase(Phosphotransferase) domain 1"/>
    <property type="match status" value="1"/>
</dbReference>
<dbReference type="SMART" id="SM00220">
    <property type="entry name" value="S_TKc"/>
    <property type="match status" value="1"/>
</dbReference>
<dbReference type="AlphaFoldDB" id="A0A1V9Y546"/>
<proteinExistence type="predicted"/>
<evidence type="ECO:0000313" key="2">
    <source>
        <dbReference type="EMBL" id="OQR80843.1"/>
    </source>
</evidence>
<keyword evidence="3" id="KW-1185">Reference proteome</keyword>
<dbReference type="SUPFAM" id="SSF56112">
    <property type="entry name" value="Protein kinase-like (PK-like)"/>
    <property type="match status" value="1"/>
</dbReference>
<evidence type="ECO:0000313" key="3">
    <source>
        <dbReference type="Proteomes" id="UP000243579"/>
    </source>
</evidence>